<keyword evidence="3" id="KW-1185">Reference proteome</keyword>
<dbReference type="Proteomes" id="UP000559027">
    <property type="component" value="Unassembled WGS sequence"/>
</dbReference>
<proteinExistence type="predicted"/>
<dbReference type="OrthoDB" id="2635672at2759"/>
<dbReference type="PROSITE" id="PS50181">
    <property type="entry name" value="FBOX"/>
    <property type="match status" value="1"/>
</dbReference>
<dbReference type="AlphaFoldDB" id="A0A8H5LJM0"/>
<dbReference type="InterPro" id="IPR036047">
    <property type="entry name" value="F-box-like_dom_sf"/>
</dbReference>
<evidence type="ECO:0000313" key="2">
    <source>
        <dbReference type="EMBL" id="KAF5359574.1"/>
    </source>
</evidence>
<evidence type="ECO:0000313" key="3">
    <source>
        <dbReference type="Proteomes" id="UP000559027"/>
    </source>
</evidence>
<accession>A0A8H5LJM0</accession>
<comment type="caution">
    <text evidence="2">The sequence shown here is derived from an EMBL/GenBank/DDBJ whole genome shotgun (WGS) entry which is preliminary data.</text>
</comment>
<dbReference type="Pfam" id="PF00646">
    <property type="entry name" value="F-box"/>
    <property type="match status" value="1"/>
</dbReference>
<protein>
    <recommendedName>
        <fullName evidence="1">F-box domain-containing protein</fullName>
    </recommendedName>
</protein>
<name>A0A8H5LJM0_9AGAR</name>
<organism evidence="2 3">
    <name type="scientific">Leucocoprinus leucothites</name>
    <dbReference type="NCBI Taxonomy" id="201217"/>
    <lineage>
        <taxon>Eukaryota</taxon>
        <taxon>Fungi</taxon>
        <taxon>Dikarya</taxon>
        <taxon>Basidiomycota</taxon>
        <taxon>Agaricomycotina</taxon>
        <taxon>Agaricomycetes</taxon>
        <taxon>Agaricomycetidae</taxon>
        <taxon>Agaricales</taxon>
        <taxon>Agaricineae</taxon>
        <taxon>Agaricaceae</taxon>
        <taxon>Leucocoprinus</taxon>
    </lineage>
</organism>
<gene>
    <name evidence="2" type="ORF">D9756_002999</name>
</gene>
<sequence>MAPSSHIDKRSAWENLPLEVFEQTLTYMDATSLITLARVNRLFNYMALEQFFGKPMMNDLLRASKFFNIPASTRVGGEVSTIEALRLALWLQQLEHIHHRLSREHFSSDIKSLMLIIARIPTLKTLHLDLKEVYYPEDYMPELAMAKLCDIAVAKGCESLRLGCLVEVYQRLQHRQKARLFHVVDSSFKKANLRVIQICGAFLIPPLSTYTSSLLEAHSATIRHLHFDTSTTFIAAETWEKILGSVYFPNLETFLFNHPIMTRVKPPSLISFLSSHPTLTTLRLNCGLYHSKDPFRDLEQPTLPSLLVIEAESRLIAWLFRSRTACLNVKEVIIQQGEANARFLDEALSAVGGPQREGPPDKVVLKIRLFSRSWSAWMTRHIEDDDGDARDGGLRNVWMINLGFHVDFVVASMDEEIMRCFAQWVALFPALRYLEIVRPSVDPTVALDVASVDKALHDIIFKYCPKLESFLFISCDEDNYAV</sequence>
<evidence type="ECO:0000259" key="1">
    <source>
        <dbReference type="PROSITE" id="PS50181"/>
    </source>
</evidence>
<dbReference type="InterPro" id="IPR001810">
    <property type="entry name" value="F-box_dom"/>
</dbReference>
<dbReference type="EMBL" id="JAACJO010000004">
    <property type="protein sequence ID" value="KAF5359574.1"/>
    <property type="molecule type" value="Genomic_DNA"/>
</dbReference>
<feature type="domain" description="F-box" evidence="1">
    <location>
        <begin position="10"/>
        <end position="60"/>
    </location>
</feature>
<reference evidence="2 3" key="1">
    <citation type="journal article" date="2020" name="ISME J.">
        <title>Uncovering the hidden diversity of litter-decomposition mechanisms in mushroom-forming fungi.</title>
        <authorList>
            <person name="Floudas D."/>
            <person name="Bentzer J."/>
            <person name="Ahren D."/>
            <person name="Johansson T."/>
            <person name="Persson P."/>
            <person name="Tunlid A."/>
        </authorList>
    </citation>
    <scope>NUCLEOTIDE SEQUENCE [LARGE SCALE GENOMIC DNA]</scope>
    <source>
        <strain evidence="2 3">CBS 146.42</strain>
    </source>
</reference>
<dbReference type="SUPFAM" id="SSF81383">
    <property type="entry name" value="F-box domain"/>
    <property type="match status" value="1"/>
</dbReference>